<reference evidence="1 2" key="1">
    <citation type="journal article" date="2015" name="Genome Biol.">
        <title>Comparative genomics of Steinernema reveals deeply conserved gene regulatory networks.</title>
        <authorList>
            <person name="Dillman A.R."/>
            <person name="Macchietto M."/>
            <person name="Porter C.F."/>
            <person name="Rogers A."/>
            <person name="Williams B."/>
            <person name="Antoshechkin I."/>
            <person name="Lee M.M."/>
            <person name="Goodwin Z."/>
            <person name="Lu X."/>
            <person name="Lewis E.E."/>
            <person name="Goodrich-Blair H."/>
            <person name="Stock S.P."/>
            <person name="Adams B.J."/>
            <person name="Sternberg P.W."/>
            <person name="Mortazavi A."/>
        </authorList>
    </citation>
    <scope>NUCLEOTIDE SEQUENCE [LARGE SCALE GENOMIC DNA]</scope>
    <source>
        <strain evidence="1 2">ALL</strain>
    </source>
</reference>
<reference evidence="1 2" key="2">
    <citation type="journal article" date="2019" name="G3 (Bethesda)">
        <title>Hybrid Assembly of the Genome of the Entomopathogenic Nematode Steinernema carpocapsae Identifies the X-Chromosome.</title>
        <authorList>
            <person name="Serra L."/>
            <person name="Macchietto M."/>
            <person name="Macias-Munoz A."/>
            <person name="McGill C.J."/>
            <person name="Rodriguez I.M."/>
            <person name="Rodriguez B."/>
            <person name="Murad R."/>
            <person name="Mortazavi A."/>
        </authorList>
    </citation>
    <scope>NUCLEOTIDE SEQUENCE [LARGE SCALE GENOMIC DNA]</scope>
    <source>
        <strain evidence="1 2">ALL</strain>
    </source>
</reference>
<dbReference type="Proteomes" id="UP000298663">
    <property type="component" value="Unassembled WGS sequence"/>
</dbReference>
<evidence type="ECO:0000313" key="1">
    <source>
        <dbReference type="EMBL" id="TKR67234.1"/>
    </source>
</evidence>
<sequence length="147" mass="16597">MIYQLYKSKQDTLVHVRLRTLLDDEHLGAVEELDGDHRILLDFVDERVVELPSEAEDELGDDVPYDAEDDRVQLAALSFDGVEMVDEVPAFVDRGAVLPDPEIAVEVFEFVIGSRPAGNVSHAFANFHKTEERYCKAAMSVENRIFC</sequence>
<proteinExistence type="predicted"/>
<comment type="caution">
    <text evidence="1">The sequence shown here is derived from an EMBL/GenBank/DDBJ whole genome shotgun (WGS) entry which is preliminary data.</text>
</comment>
<name>A0A4U5MDM5_STECR</name>
<dbReference type="EMBL" id="AZBU02000008">
    <property type="protein sequence ID" value="TKR67234.1"/>
    <property type="molecule type" value="Genomic_DNA"/>
</dbReference>
<organism evidence="1 2">
    <name type="scientific">Steinernema carpocapsae</name>
    <name type="common">Entomopathogenic nematode</name>
    <dbReference type="NCBI Taxonomy" id="34508"/>
    <lineage>
        <taxon>Eukaryota</taxon>
        <taxon>Metazoa</taxon>
        <taxon>Ecdysozoa</taxon>
        <taxon>Nematoda</taxon>
        <taxon>Chromadorea</taxon>
        <taxon>Rhabditida</taxon>
        <taxon>Tylenchina</taxon>
        <taxon>Panagrolaimomorpha</taxon>
        <taxon>Strongyloidoidea</taxon>
        <taxon>Steinernematidae</taxon>
        <taxon>Steinernema</taxon>
    </lineage>
</organism>
<gene>
    <name evidence="1" type="ORF">L596_023419</name>
</gene>
<evidence type="ECO:0000313" key="2">
    <source>
        <dbReference type="Proteomes" id="UP000298663"/>
    </source>
</evidence>
<accession>A0A4U5MDM5</accession>
<dbReference type="AlphaFoldDB" id="A0A4U5MDM5"/>
<protein>
    <submittedName>
        <fullName evidence="1">Uncharacterized protein</fullName>
    </submittedName>
</protein>
<keyword evidence="2" id="KW-1185">Reference proteome</keyword>